<dbReference type="RefSeq" id="WP_191698855.1">
    <property type="nucleotide sequence ID" value="NZ_JACSPZ010000002.1"/>
</dbReference>
<accession>A0ABR8XVB7</accession>
<feature type="transmembrane region" description="Helical" evidence="1">
    <location>
        <begin position="70"/>
        <end position="94"/>
    </location>
</feature>
<feature type="transmembrane region" description="Helical" evidence="1">
    <location>
        <begin position="41"/>
        <end position="63"/>
    </location>
</feature>
<dbReference type="Proteomes" id="UP000619101">
    <property type="component" value="Unassembled WGS sequence"/>
</dbReference>
<evidence type="ECO:0000313" key="3">
    <source>
        <dbReference type="Proteomes" id="UP000619101"/>
    </source>
</evidence>
<comment type="caution">
    <text evidence="2">The sequence shown here is derived from an EMBL/GenBank/DDBJ whole genome shotgun (WGS) entry which is preliminary data.</text>
</comment>
<feature type="transmembrane region" description="Helical" evidence="1">
    <location>
        <begin position="12"/>
        <end position="35"/>
    </location>
</feature>
<dbReference type="EMBL" id="JACSPZ010000002">
    <property type="protein sequence ID" value="MBD8035881.1"/>
    <property type="molecule type" value="Genomic_DNA"/>
</dbReference>
<evidence type="ECO:0000256" key="1">
    <source>
        <dbReference type="SAM" id="Phobius"/>
    </source>
</evidence>
<gene>
    <name evidence="2" type="ORF">H9635_03945</name>
</gene>
<keyword evidence="1" id="KW-0812">Transmembrane</keyword>
<keyword evidence="1" id="KW-1133">Transmembrane helix</keyword>
<keyword evidence="1" id="KW-0472">Membrane</keyword>
<name>A0ABR8XVB7_9BACL</name>
<organism evidence="2 3">
    <name type="scientific">Solibacillus faecavium</name>
    <dbReference type="NCBI Taxonomy" id="2762221"/>
    <lineage>
        <taxon>Bacteria</taxon>
        <taxon>Bacillati</taxon>
        <taxon>Bacillota</taxon>
        <taxon>Bacilli</taxon>
        <taxon>Bacillales</taxon>
        <taxon>Caryophanaceae</taxon>
        <taxon>Solibacillus</taxon>
    </lineage>
</organism>
<evidence type="ECO:0000313" key="2">
    <source>
        <dbReference type="EMBL" id="MBD8035881.1"/>
    </source>
</evidence>
<reference evidence="2 3" key="1">
    <citation type="submission" date="2020-08" db="EMBL/GenBank/DDBJ databases">
        <title>A Genomic Blueprint of the Chicken Gut Microbiome.</title>
        <authorList>
            <person name="Gilroy R."/>
            <person name="Ravi A."/>
            <person name="Getino M."/>
            <person name="Pursley I."/>
            <person name="Horton D.L."/>
            <person name="Alikhan N.-F."/>
            <person name="Baker D."/>
            <person name="Gharbi K."/>
            <person name="Hall N."/>
            <person name="Watson M."/>
            <person name="Adriaenssens E.M."/>
            <person name="Foster-Nyarko E."/>
            <person name="Jarju S."/>
            <person name="Secka A."/>
            <person name="Antonio M."/>
            <person name="Oren A."/>
            <person name="Chaudhuri R."/>
            <person name="La Ragione R.M."/>
            <person name="Hildebrand F."/>
            <person name="Pallen M.J."/>
        </authorList>
    </citation>
    <scope>NUCLEOTIDE SEQUENCE [LARGE SCALE GENOMIC DNA]</scope>
    <source>
        <strain evidence="2 3">A46</strain>
    </source>
</reference>
<proteinExistence type="predicted"/>
<protein>
    <submittedName>
        <fullName evidence="2">Uncharacterized protein</fullName>
    </submittedName>
</protein>
<keyword evidence="3" id="KW-1185">Reference proteome</keyword>
<sequence length="100" mass="10943">MESNKRYTWKSYVFLITSVLSAIFMLLLDLILTATGGKFTGAWLLLILLSLVVSVVIGIIALFSKSEGKIIPIIASVLTVINVSIVVFFLWFGANFATSL</sequence>